<dbReference type="EMBL" id="PIPX01000001">
    <property type="protein sequence ID" value="RUO55501.1"/>
    <property type="molecule type" value="Genomic_DNA"/>
</dbReference>
<dbReference type="Proteomes" id="UP000287649">
    <property type="component" value="Unassembled WGS sequence"/>
</dbReference>
<proteinExistence type="predicted"/>
<dbReference type="Gene3D" id="3.40.630.30">
    <property type="match status" value="1"/>
</dbReference>
<dbReference type="Pfam" id="PF00583">
    <property type="entry name" value="Acetyltransf_1"/>
    <property type="match status" value="1"/>
</dbReference>
<dbReference type="InterPro" id="IPR016181">
    <property type="entry name" value="Acyl_CoA_acyltransferase"/>
</dbReference>
<dbReference type="PANTHER" id="PTHR43617">
    <property type="entry name" value="L-AMINO ACID N-ACETYLTRANSFERASE"/>
    <property type="match status" value="1"/>
</dbReference>
<keyword evidence="3" id="KW-1185">Reference proteome</keyword>
<evidence type="ECO:0000313" key="3">
    <source>
        <dbReference type="Proteomes" id="UP000287649"/>
    </source>
</evidence>
<dbReference type="CDD" id="cd04301">
    <property type="entry name" value="NAT_SF"/>
    <property type="match status" value="1"/>
</dbReference>
<dbReference type="InterPro" id="IPR050276">
    <property type="entry name" value="MshD_Acetyltransferase"/>
</dbReference>
<organism evidence="2 3">
    <name type="scientific">Pseudidiomarina homiensis</name>
    <dbReference type="NCBI Taxonomy" id="364198"/>
    <lineage>
        <taxon>Bacteria</taxon>
        <taxon>Pseudomonadati</taxon>
        <taxon>Pseudomonadota</taxon>
        <taxon>Gammaproteobacteria</taxon>
        <taxon>Alteromonadales</taxon>
        <taxon>Idiomarinaceae</taxon>
        <taxon>Pseudidiomarina</taxon>
    </lineage>
</organism>
<accession>A0A432Y3L6</accession>
<gene>
    <name evidence="2" type="ORF">CWI70_01565</name>
</gene>
<reference evidence="3" key="1">
    <citation type="journal article" date="2018" name="Front. Microbiol.">
        <title>Genome-Based Analysis Reveals the Taxonomy and Diversity of the Family Idiomarinaceae.</title>
        <authorList>
            <person name="Liu Y."/>
            <person name="Lai Q."/>
            <person name="Shao Z."/>
        </authorList>
    </citation>
    <scope>NUCLEOTIDE SEQUENCE [LARGE SCALE GENOMIC DNA]</scope>
    <source>
        <strain evidence="3">PO-M2</strain>
    </source>
</reference>
<sequence>MRTKASASSLSAATADDVAALCRLEASYYPHDGYPAPLFYQAIHQWPDLLQVVKVKSANQTSLAGYCLGAPGQNSQQLWLMSLLVDQSYRGMGLGKQLLQHWLNRVEQLGFSQLWLSVSPANTAAVKLYEQYGFALQTTETDYLGAGEDRYLMLRNVKSKH</sequence>
<evidence type="ECO:0000259" key="1">
    <source>
        <dbReference type="PROSITE" id="PS51186"/>
    </source>
</evidence>
<dbReference type="RefSeq" id="WP_126769934.1">
    <property type="nucleotide sequence ID" value="NZ_PIPX01000001.1"/>
</dbReference>
<dbReference type="InterPro" id="IPR000182">
    <property type="entry name" value="GNAT_dom"/>
</dbReference>
<name>A0A432Y3L6_9GAMM</name>
<dbReference type="OrthoDB" id="5187710at2"/>
<evidence type="ECO:0000313" key="2">
    <source>
        <dbReference type="EMBL" id="RUO55501.1"/>
    </source>
</evidence>
<dbReference type="SUPFAM" id="SSF55729">
    <property type="entry name" value="Acyl-CoA N-acyltransferases (Nat)"/>
    <property type="match status" value="1"/>
</dbReference>
<dbReference type="PROSITE" id="PS51186">
    <property type="entry name" value="GNAT"/>
    <property type="match status" value="1"/>
</dbReference>
<dbReference type="AlphaFoldDB" id="A0A432Y3L6"/>
<protein>
    <recommendedName>
        <fullName evidence="1">N-acetyltransferase domain-containing protein</fullName>
    </recommendedName>
</protein>
<comment type="caution">
    <text evidence="2">The sequence shown here is derived from an EMBL/GenBank/DDBJ whole genome shotgun (WGS) entry which is preliminary data.</text>
</comment>
<feature type="domain" description="N-acetyltransferase" evidence="1">
    <location>
        <begin position="8"/>
        <end position="158"/>
    </location>
</feature>
<dbReference type="GO" id="GO:0016747">
    <property type="term" value="F:acyltransferase activity, transferring groups other than amino-acyl groups"/>
    <property type="evidence" value="ECO:0007669"/>
    <property type="project" value="InterPro"/>
</dbReference>